<dbReference type="AlphaFoldDB" id="A0A7J8MY34"/>
<organism evidence="1 2">
    <name type="scientific">Gossypium lobatum</name>
    <dbReference type="NCBI Taxonomy" id="34289"/>
    <lineage>
        <taxon>Eukaryota</taxon>
        <taxon>Viridiplantae</taxon>
        <taxon>Streptophyta</taxon>
        <taxon>Embryophyta</taxon>
        <taxon>Tracheophyta</taxon>
        <taxon>Spermatophyta</taxon>
        <taxon>Magnoliopsida</taxon>
        <taxon>eudicotyledons</taxon>
        <taxon>Gunneridae</taxon>
        <taxon>Pentapetalae</taxon>
        <taxon>rosids</taxon>
        <taxon>malvids</taxon>
        <taxon>Malvales</taxon>
        <taxon>Malvaceae</taxon>
        <taxon>Malvoideae</taxon>
        <taxon>Gossypium</taxon>
    </lineage>
</organism>
<sequence length="39" mass="4643">MIITENGRRDQRCHSNTYIHITCSYKCSHEPEPLIVLFH</sequence>
<dbReference type="EMBL" id="JABEZX010000011">
    <property type="protein sequence ID" value="MBA0569502.1"/>
    <property type="molecule type" value="Genomic_DNA"/>
</dbReference>
<protein>
    <submittedName>
        <fullName evidence="1">Uncharacterized protein</fullName>
    </submittedName>
</protein>
<proteinExistence type="predicted"/>
<reference evidence="1 2" key="1">
    <citation type="journal article" date="2019" name="Genome Biol. Evol.">
        <title>Insights into the evolution of the New World diploid cottons (Gossypium, subgenus Houzingenia) based on genome sequencing.</title>
        <authorList>
            <person name="Grover C.E."/>
            <person name="Arick M.A. 2nd"/>
            <person name="Thrash A."/>
            <person name="Conover J.L."/>
            <person name="Sanders W.S."/>
            <person name="Peterson D.G."/>
            <person name="Frelichowski J.E."/>
            <person name="Scheffler J.A."/>
            <person name="Scheffler B.E."/>
            <person name="Wendel J.F."/>
        </authorList>
    </citation>
    <scope>NUCLEOTIDE SEQUENCE [LARGE SCALE GENOMIC DNA]</scope>
    <source>
        <strain evidence="1">157</strain>
        <tissue evidence="1">Leaf</tissue>
    </source>
</reference>
<name>A0A7J8MY34_9ROSI</name>
<accession>A0A7J8MY34</accession>
<comment type="caution">
    <text evidence="1">The sequence shown here is derived from an EMBL/GenBank/DDBJ whole genome shotgun (WGS) entry which is preliminary data.</text>
</comment>
<evidence type="ECO:0000313" key="2">
    <source>
        <dbReference type="Proteomes" id="UP000593572"/>
    </source>
</evidence>
<dbReference type="Proteomes" id="UP000593572">
    <property type="component" value="Unassembled WGS sequence"/>
</dbReference>
<evidence type="ECO:0000313" key="1">
    <source>
        <dbReference type="EMBL" id="MBA0569502.1"/>
    </source>
</evidence>
<gene>
    <name evidence="1" type="ORF">Golob_003224</name>
</gene>
<keyword evidence="2" id="KW-1185">Reference proteome</keyword>